<keyword evidence="11" id="KW-1185">Reference proteome</keyword>
<dbReference type="PANTHER" id="PTHR43884">
    <property type="entry name" value="ACYL-COA DEHYDROGENASE"/>
    <property type="match status" value="1"/>
</dbReference>
<keyword evidence="3" id="KW-0285">Flavoprotein</keyword>
<dbReference type="RefSeq" id="WP_023659488.1">
    <property type="nucleotide sequence ID" value="NZ_CM002299.1"/>
</dbReference>
<dbReference type="InterPro" id="IPR009075">
    <property type="entry name" value="AcylCo_DH/oxidase_C"/>
</dbReference>
<dbReference type="Gene3D" id="3.40.50.720">
    <property type="entry name" value="NAD(P)-binding Rossmann-like Domain"/>
    <property type="match status" value="1"/>
</dbReference>
<feature type="domain" description="NAD-dependent epimerase/dehydratase" evidence="7">
    <location>
        <begin position="390"/>
        <end position="511"/>
    </location>
</feature>
<reference evidence="10 11" key="1">
    <citation type="journal article" date="2007" name="Proc. Natl. Acad. Sci. U.S.A.">
        <title>Characterization of a marine gammaproteobacterium capable of aerobic anoxygenic photosynthesis.</title>
        <authorList>
            <person name="Fuchs B.M."/>
            <person name="Spring S."/>
            <person name="Teeling H."/>
            <person name="Quast C."/>
            <person name="Wulf J."/>
            <person name="Schattenhofer M."/>
            <person name="Yan S."/>
            <person name="Ferriera S."/>
            <person name="Johnson J."/>
            <person name="Glockner F.O."/>
            <person name="Amann R."/>
        </authorList>
    </citation>
    <scope>NUCLEOTIDE SEQUENCE [LARGE SCALE GENOMIC DNA]</scope>
    <source>
        <strain evidence="10">KT71</strain>
    </source>
</reference>
<comment type="cofactor">
    <cofactor evidence="1">
        <name>FAD</name>
        <dbReference type="ChEBI" id="CHEBI:57692"/>
    </cofactor>
</comment>
<accession>A4A3R8</accession>
<dbReference type="Proteomes" id="UP000019205">
    <property type="component" value="Chromosome"/>
</dbReference>
<dbReference type="Pfam" id="PF02771">
    <property type="entry name" value="Acyl-CoA_dh_N"/>
    <property type="match status" value="1"/>
</dbReference>
<dbReference type="InterPro" id="IPR013786">
    <property type="entry name" value="AcylCoA_DH/ox_N"/>
</dbReference>
<evidence type="ECO:0000259" key="7">
    <source>
        <dbReference type="Pfam" id="PF01370"/>
    </source>
</evidence>
<dbReference type="Pfam" id="PF00441">
    <property type="entry name" value="Acyl-CoA_dh_1"/>
    <property type="match status" value="1"/>
</dbReference>
<evidence type="ECO:0000256" key="5">
    <source>
        <dbReference type="ARBA" id="ARBA00023002"/>
    </source>
</evidence>
<comment type="caution">
    <text evidence="10">The sequence shown here is derived from an EMBL/GenBank/DDBJ whole genome shotgun (WGS) entry which is preliminary data.</text>
</comment>
<evidence type="ECO:0000256" key="3">
    <source>
        <dbReference type="ARBA" id="ARBA00022630"/>
    </source>
</evidence>
<keyword evidence="5" id="KW-0560">Oxidoreductase</keyword>
<dbReference type="GO" id="GO:0003995">
    <property type="term" value="F:acyl-CoA dehydrogenase activity"/>
    <property type="evidence" value="ECO:0007669"/>
    <property type="project" value="InterPro"/>
</dbReference>
<dbReference type="InterPro" id="IPR001509">
    <property type="entry name" value="Epimerase_deHydtase"/>
</dbReference>
<dbReference type="PANTHER" id="PTHR43884:SF12">
    <property type="entry name" value="ISOVALERYL-COA DEHYDROGENASE, MITOCHONDRIAL-RELATED"/>
    <property type="match status" value="1"/>
</dbReference>
<dbReference type="InterPro" id="IPR006091">
    <property type="entry name" value="Acyl-CoA_Oxase/DH_mid-dom"/>
</dbReference>
<dbReference type="InterPro" id="IPR006089">
    <property type="entry name" value="Acyl-CoA_DH_CS"/>
</dbReference>
<protein>
    <submittedName>
        <fullName evidence="10">Acyl-CoA dehydrogenase</fullName>
    </submittedName>
</protein>
<dbReference type="EMBL" id="AAOA02000001">
    <property type="protein sequence ID" value="EAQ99341.2"/>
    <property type="molecule type" value="Genomic_DNA"/>
</dbReference>
<comment type="similarity">
    <text evidence="2">Belongs to the acyl-CoA dehydrogenase family.</text>
</comment>
<dbReference type="Pfam" id="PF01370">
    <property type="entry name" value="Epimerase"/>
    <property type="match status" value="1"/>
</dbReference>
<dbReference type="InterPro" id="IPR037069">
    <property type="entry name" value="AcylCoA_DH/ox_N_sf"/>
</dbReference>
<dbReference type="SUPFAM" id="SSF51735">
    <property type="entry name" value="NAD(P)-binding Rossmann-fold domains"/>
    <property type="match status" value="1"/>
</dbReference>
<dbReference type="PROSITE" id="PS00072">
    <property type="entry name" value="ACYL_COA_DH_1"/>
    <property type="match status" value="1"/>
</dbReference>
<dbReference type="FunFam" id="2.40.110.10:FF:000002">
    <property type="entry name" value="Acyl-CoA dehydrogenase fadE12"/>
    <property type="match status" value="1"/>
</dbReference>
<feature type="domain" description="Acyl-CoA oxidase/dehydrogenase middle" evidence="8">
    <location>
        <begin position="124"/>
        <end position="219"/>
    </location>
</feature>
<gene>
    <name evidence="10" type="ORF">KT71_16766</name>
</gene>
<feature type="domain" description="Acyl-CoA dehydrogenase/oxidase C-terminal" evidence="6">
    <location>
        <begin position="231"/>
        <end position="366"/>
    </location>
</feature>
<evidence type="ECO:0000259" key="8">
    <source>
        <dbReference type="Pfam" id="PF02770"/>
    </source>
</evidence>
<proteinExistence type="inferred from homology"/>
<evidence type="ECO:0000256" key="2">
    <source>
        <dbReference type="ARBA" id="ARBA00009347"/>
    </source>
</evidence>
<dbReference type="InterPro" id="IPR009100">
    <property type="entry name" value="AcylCoA_DH/oxidase_NM_dom_sf"/>
</dbReference>
<dbReference type="FunFam" id="1.10.540.10:FF:000026">
    <property type="entry name" value="Acyl-CoA dehydrogenase medium chain"/>
    <property type="match status" value="1"/>
</dbReference>
<dbReference type="Gene3D" id="1.20.140.10">
    <property type="entry name" value="Butyryl-CoA Dehydrogenase, subunit A, domain 3"/>
    <property type="match status" value="1"/>
</dbReference>
<evidence type="ECO:0000313" key="11">
    <source>
        <dbReference type="Proteomes" id="UP000019205"/>
    </source>
</evidence>
<name>A4A3R8_9GAMM</name>
<dbReference type="FunFam" id="1.20.140.10:FF:000001">
    <property type="entry name" value="Acyl-CoA dehydrogenase"/>
    <property type="match status" value="1"/>
</dbReference>
<dbReference type="HOGENOM" id="CLU_386723_0_0_6"/>
<feature type="domain" description="Acyl-CoA dehydrogenase/oxidase N-terminal" evidence="9">
    <location>
        <begin position="7"/>
        <end position="120"/>
    </location>
</feature>
<dbReference type="eggNOG" id="COG0702">
    <property type="taxonomic scope" value="Bacteria"/>
</dbReference>
<evidence type="ECO:0000313" key="10">
    <source>
        <dbReference type="EMBL" id="EAQ99341.2"/>
    </source>
</evidence>
<evidence type="ECO:0000259" key="6">
    <source>
        <dbReference type="Pfam" id="PF00441"/>
    </source>
</evidence>
<dbReference type="InterPro" id="IPR036291">
    <property type="entry name" value="NAD(P)-bd_dom_sf"/>
</dbReference>
<reference evidence="10 11" key="2">
    <citation type="journal article" date="2009" name="PLoS ONE">
        <title>The photosynthetic apparatus and its regulation in the aerobic gammaproteobacterium Congregibacter litoralis gen. nov., sp. nov.</title>
        <authorList>
            <person name="Spring S."/>
            <person name="Lunsdorf H."/>
            <person name="Fuchs B.M."/>
            <person name="Tindall B.J."/>
        </authorList>
    </citation>
    <scope>NUCLEOTIDE SEQUENCE [LARGE SCALE GENOMIC DNA]</scope>
    <source>
        <strain evidence="10">KT71</strain>
    </source>
</reference>
<dbReference type="eggNOG" id="COG1960">
    <property type="taxonomic scope" value="Bacteria"/>
</dbReference>
<keyword evidence="4" id="KW-0274">FAD</keyword>
<dbReference type="SUPFAM" id="SSF47203">
    <property type="entry name" value="Acyl-CoA dehydrogenase C-terminal domain-like"/>
    <property type="match status" value="1"/>
</dbReference>
<evidence type="ECO:0000259" key="9">
    <source>
        <dbReference type="Pfam" id="PF02771"/>
    </source>
</evidence>
<sequence>MNMDIASDEMTLFRDMARRAFEQEIAPHFESWEEDHLVPREFWNTMGTAGLLCPDVDEAYGGAGTAPHVTLMLIEELSRMGFGGIATGYGIHSNIVAPYISRHGTEEQKQQWLPKMVSGEAFGALAMTEPGAGSDVQGIRTSAVRDGDEWVLNGSKIFITNGIHADIVVVAAITDPGKGAKGTSLLLVDTTLPGFEKSRKIEKIGQHTSDTAQLFFQDVRLPANALLGEENRGFVIMMEELPRERLGIAAQAVGAAEGALDITVDYVKERKAFGQSIGEFQNTRFKLADVKTQIGLSRALYEQCADEYAQGALTADKAAMLKLASCEMQCSTIDDCLQLFGGYGYTVEYPISRFYTDARIQRIYGGFIRNHARTGLRARCWGARALKQRVLLAGATGYIGSRVARELLTNDYDLICPVRDVSSEACDTLRAFASDCETGSLHLLAADLQDPENLDRALQEYRVDVLVSCIASRSGGVADSHQIDYLANHYLLQWAVKSEVKHFTLLSAICVQKPRLAFQFAKLRFESELAASGLSFSSVRATAFFKSLSGQLQRVSRGKPFLMFGDGTLTRCKPIAEADLAHFIRLTLESDALKGVQEIGGPGPAISPLEQAQLLSRLTGQPLRTKCVSPKLLRGIAALLDIPGRFSKGIADKAEFVRIGHYYATESMLHWDKDQEAYDADATPEFGTITLEDSYRAQLAGAGDQALGDQAVFR</sequence>
<dbReference type="GO" id="GO:0050660">
    <property type="term" value="F:flavin adenine dinucleotide binding"/>
    <property type="evidence" value="ECO:0007669"/>
    <property type="project" value="InterPro"/>
</dbReference>
<evidence type="ECO:0000256" key="1">
    <source>
        <dbReference type="ARBA" id="ARBA00001974"/>
    </source>
</evidence>
<dbReference type="AlphaFoldDB" id="A4A3R8"/>
<dbReference type="Gene3D" id="1.10.540.10">
    <property type="entry name" value="Acyl-CoA dehydrogenase/oxidase, N-terminal domain"/>
    <property type="match status" value="1"/>
</dbReference>
<evidence type="ECO:0000256" key="4">
    <source>
        <dbReference type="ARBA" id="ARBA00022827"/>
    </source>
</evidence>
<dbReference type="InterPro" id="IPR046373">
    <property type="entry name" value="Acyl-CoA_Oxase/DH_mid-dom_sf"/>
</dbReference>
<dbReference type="STRING" id="314285.KT71_16766"/>
<dbReference type="InterPro" id="IPR036250">
    <property type="entry name" value="AcylCo_DH-like_C"/>
</dbReference>
<dbReference type="Pfam" id="PF02770">
    <property type="entry name" value="Acyl-CoA_dh_M"/>
    <property type="match status" value="1"/>
</dbReference>
<organism evidence="10 11">
    <name type="scientific">Congregibacter litoralis KT71</name>
    <dbReference type="NCBI Taxonomy" id="314285"/>
    <lineage>
        <taxon>Bacteria</taxon>
        <taxon>Pseudomonadati</taxon>
        <taxon>Pseudomonadota</taxon>
        <taxon>Gammaproteobacteria</taxon>
        <taxon>Cellvibrionales</taxon>
        <taxon>Halieaceae</taxon>
        <taxon>Congregibacter</taxon>
    </lineage>
</organism>
<dbReference type="PROSITE" id="PS00073">
    <property type="entry name" value="ACYL_COA_DH_2"/>
    <property type="match status" value="1"/>
</dbReference>
<dbReference type="SUPFAM" id="SSF56645">
    <property type="entry name" value="Acyl-CoA dehydrogenase NM domain-like"/>
    <property type="match status" value="1"/>
</dbReference>
<dbReference type="Gene3D" id="2.40.110.10">
    <property type="entry name" value="Butyryl-CoA Dehydrogenase, subunit A, domain 2"/>
    <property type="match status" value="1"/>
</dbReference>